<dbReference type="InterPro" id="IPR016032">
    <property type="entry name" value="Sig_transdc_resp-reg_C-effctor"/>
</dbReference>
<protein>
    <submittedName>
        <fullName evidence="5">Helix-turn-helix transcriptional regulator</fullName>
    </submittedName>
</protein>
<organism evidence="5 6">
    <name type="scientific">Capnocytophaga sputigena</name>
    <dbReference type="NCBI Taxonomy" id="1019"/>
    <lineage>
        <taxon>Bacteria</taxon>
        <taxon>Pseudomonadati</taxon>
        <taxon>Bacteroidota</taxon>
        <taxon>Flavobacteriia</taxon>
        <taxon>Flavobacteriales</taxon>
        <taxon>Flavobacteriaceae</taxon>
        <taxon>Capnocytophaga</taxon>
    </lineage>
</organism>
<dbReference type="AlphaFoldDB" id="A0A250F4A5"/>
<gene>
    <name evidence="5" type="ORF">CGC59_10005</name>
</gene>
<reference evidence="6" key="1">
    <citation type="submission" date="2017-06" db="EMBL/GenBank/DDBJ databases">
        <title>Capnocytophaga spp. assemblies.</title>
        <authorList>
            <person name="Gulvik C.A."/>
        </authorList>
    </citation>
    <scope>NUCLEOTIDE SEQUENCE [LARGE SCALE GENOMIC DNA]</scope>
    <source>
        <strain evidence="6">H4486</strain>
    </source>
</reference>
<dbReference type="PANTHER" id="PTHR44688">
    <property type="entry name" value="DNA-BINDING TRANSCRIPTIONAL ACTIVATOR DEVR_DOSR"/>
    <property type="match status" value="1"/>
</dbReference>
<dbReference type="GO" id="GO:0006355">
    <property type="term" value="P:regulation of DNA-templated transcription"/>
    <property type="evidence" value="ECO:0007669"/>
    <property type="project" value="InterPro"/>
</dbReference>
<accession>A0A250F4A5</accession>
<evidence type="ECO:0000256" key="2">
    <source>
        <dbReference type="ARBA" id="ARBA00023125"/>
    </source>
</evidence>
<dbReference type="InterPro" id="IPR000792">
    <property type="entry name" value="Tscrpt_reg_LuxR_C"/>
</dbReference>
<evidence type="ECO:0000313" key="5">
    <source>
        <dbReference type="EMBL" id="ATA79989.1"/>
    </source>
</evidence>
<proteinExistence type="predicted"/>
<dbReference type="Gene3D" id="1.10.10.10">
    <property type="entry name" value="Winged helix-like DNA-binding domain superfamily/Winged helix DNA-binding domain"/>
    <property type="match status" value="1"/>
</dbReference>
<dbReference type="SMART" id="SM00421">
    <property type="entry name" value="HTH_LUXR"/>
    <property type="match status" value="1"/>
</dbReference>
<sequence length="218" mass="25599">MTTDKSIEEIAQEYIPHLKILEQAGSFAVFLLDRFGHYYYVTEYVTEDIQTSDELNIEKLVHPDDLEVVRRIDKKVWEFLDTLPEEEKLTYKYIYEMRVLDRGKYVRMIYQMRILAFKDDNFLGMGIIDLAPEQSANTSVRFQIKNCLTDEIVPFAIETATDALLTPREREILALAKEGMFSKEISEKLNISIHTVNRHRQNILEKLQVDNMIEAIRS</sequence>
<dbReference type="PANTHER" id="PTHR44688:SF16">
    <property type="entry name" value="DNA-BINDING TRANSCRIPTIONAL ACTIVATOR DEVR_DOSR"/>
    <property type="match status" value="1"/>
</dbReference>
<name>A0A250F4A5_CAPSP</name>
<dbReference type="GO" id="GO:0003677">
    <property type="term" value="F:DNA binding"/>
    <property type="evidence" value="ECO:0007669"/>
    <property type="project" value="UniProtKB-KW"/>
</dbReference>
<dbReference type="CDD" id="cd06170">
    <property type="entry name" value="LuxR_C_like"/>
    <property type="match status" value="1"/>
</dbReference>
<dbReference type="Proteomes" id="UP000217334">
    <property type="component" value="Chromosome"/>
</dbReference>
<keyword evidence="1" id="KW-0805">Transcription regulation</keyword>
<keyword evidence="2" id="KW-0238">DNA-binding</keyword>
<dbReference type="Gene3D" id="3.30.450.20">
    <property type="entry name" value="PAS domain"/>
    <property type="match status" value="1"/>
</dbReference>
<dbReference type="EMBL" id="CP022383">
    <property type="protein sequence ID" value="ATA79989.1"/>
    <property type="molecule type" value="Genomic_DNA"/>
</dbReference>
<dbReference type="PROSITE" id="PS00622">
    <property type="entry name" value="HTH_LUXR_1"/>
    <property type="match status" value="1"/>
</dbReference>
<dbReference type="InterPro" id="IPR036388">
    <property type="entry name" value="WH-like_DNA-bd_sf"/>
</dbReference>
<dbReference type="RefSeq" id="WP_095901830.1">
    <property type="nucleotide sequence ID" value="NZ_CP022383.1"/>
</dbReference>
<dbReference type="Pfam" id="PF00196">
    <property type="entry name" value="GerE"/>
    <property type="match status" value="1"/>
</dbReference>
<dbReference type="PRINTS" id="PR00038">
    <property type="entry name" value="HTHLUXR"/>
</dbReference>
<evidence type="ECO:0000256" key="3">
    <source>
        <dbReference type="ARBA" id="ARBA00023163"/>
    </source>
</evidence>
<evidence type="ECO:0000259" key="4">
    <source>
        <dbReference type="PROSITE" id="PS50043"/>
    </source>
</evidence>
<evidence type="ECO:0000313" key="6">
    <source>
        <dbReference type="Proteomes" id="UP000217334"/>
    </source>
</evidence>
<dbReference type="SUPFAM" id="SSF46894">
    <property type="entry name" value="C-terminal effector domain of the bipartite response regulators"/>
    <property type="match status" value="1"/>
</dbReference>
<dbReference type="PROSITE" id="PS50043">
    <property type="entry name" value="HTH_LUXR_2"/>
    <property type="match status" value="1"/>
</dbReference>
<evidence type="ECO:0000256" key="1">
    <source>
        <dbReference type="ARBA" id="ARBA00023015"/>
    </source>
</evidence>
<keyword evidence="3" id="KW-0804">Transcription</keyword>
<feature type="domain" description="HTH luxR-type" evidence="4">
    <location>
        <begin position="158"/>
        <end position="218"/>
    </location>
</feature>